<keyword evidence="5" id="KW-1185">Reference proteome</keyword>
<dbReference type="InterPro" id="IPR036373">
    <property type="entry name" value="Ribosomal_bL17_sf"/>
</dbReference>
<evidence type="ECO:0000313" key="4">
    <source>
        <dbReference type="EMBL" id="GMH68579.1"/>
    </source>
</evidence>
<dbReference type="Pfam" id="PF01196">
    <property type="entry name" value="Ribosomal_L17"/>
    <property type="match status" value="1"/>
</dbReference>
<comment type="similarity">
    <text evidence="1">Belongs to the bacterial ribosomal protein bL17 family.</text>
</comment>
<keyword evidence="3" id="KW-0687">Ribonucleoprotein</keyword>
<dbReference type="GO" id="GO:0022625">
    <property type="term" value="C:cytosolic large ribosomal subunit"/>
    <property type="evidence" value="ECO:0007669"/>
    <property type="project" value="TreeGrafter"/>
</dbReference>
<gene>
    <name evidence="4" type="ORF">TrRE_jg2732</name>
</gene>
<dbReference type="SUPFAM" id="SSF64263">
    <property type="entry name" value="Prokaryotic ribosomal protein L17"/>
    <property type="match status" value="1"/>
</dbReference>
<evidence type="ECO:0008006" key="6">
    <source>
        <dbReference type="Google" id="ProtNLM"/>
    </source>
</evidence>
<name>A0A9W7AAN2_9STRA</name>
<dbReference type="OrthoDB" id="275000at2759"/>
<accession>A0A9W7AAN2</accession>
<evidence type="ECO:0000256" key="3">
    <source>
        <dbReference type="ARBA" id="ARBA00023274"/>
    </source>
</evidence>
<dbReference type="EMBL" id="BRXZ01002714">
    <property type="protein sequence ID" value="GMH68579.1"/>
    <property type="molecule type" value="Genomic_DNA"/>
</dbReference>
<evidence type="ECO:0000256" key="2">
    <source>
        <dbReference type="ARBA" id="ARBA00022980"/>
    </source>
</evidence>
<dbReference type="GO" id="GO:0003735">
    <property type="term" value="F:structural constituent of ribosome"/>
    <property type="evidence" value="ECO:0007669"/>
    <property type="project" value="InterPro"/>
</dbReference>
<dbReference type="PANTHER" id="PTHR14413:SF16">
    <property type="entry name" value="LARGE RIBOSOMAL SUBUNIT PROTEIN BL17M"/>
    <property type="match status" value="1"/>
</dbReference>
<dbReference type="Proteomes" id="UP001165082">
    <property type="component" value="Unassembled WGS sequence"/>
</dbReference>
<keyword evidence="2" id="KW-0689">Ribosomal protein</keyword>
<dbReference type="PANTHER" id="PTHR14413">
    <property type="entry name" value="RIBOSOMAL PROTEIN L17"/>
    <property type="match status" value="1"/>
</dbReference>
<evidence type="ECO:0000313" key="5">
    <source>
        <dbReference type="Proteomes" id="UP001165082"/>
    </source>
</evidence>
<organism evidence="4 5">
    <name type="scientific">Triparma retinervis</name>
    <dbReference type="NCBI Taxonomy" id="2557542"/>
    <lineage>
        <taxon>Eukaryota</taxon>
        <taxon>Sar</taxon>
        <taxon>Stramenopiles</taxon>
        <taxon>Ochrophyta</taxon>
        <taxon>Bolidophyceae</taxon>
        <taxon>Parmales</taxon>
        <taxon>Triparmaceae</taxon>
        <taxon>Triparma</taxon>
    </lineage>
</organism>
<sequence length="131" mass="14557">MSWDGCWSRLGGSFVEGVEEKHITLAKKGTLLHRSLASRSIPERAAVVKLFGVLGPRYMGREGGYTRVLKLSGRRRGDAADMSVIEFVGREGEIREAKEGGVKRRGGIGEAYEQFKKVRGKGKHPGLDWLW</sequence>
<proteinExistence type="inferred from homology"/>
<comment type="caution">
    <text evidence="4">The sequence shown here is derived from an EMBL/GenBank/DDBJ whole genome shotgun (WGS) entry which is preliminary data.</text>
</comment>
<dbReference type="Gene3D" id="3.90.1030.10">
    <property type="entry name" value="Ribosomal protein L17"/>
    <property type="match status" value="1"/>
</dbReference>
<protein>
    <recommendedName>
        <fullName evidence="6">Ribosomal protein L17</fullName>
    </recommendedName>
</protein>
<reference evidence="4" key="1">
    <citation type="submission" date="2022-07" db="EMBL/GenBank/DDBJ databases">
        <title>Genome analysis of Parmales, a sister group of diatoms, reveals the evolutionary specialization of diatoms from phago-mixotrophs to photoautotrophs.</title>
        <authorList>
            <person name="Ban H."/>
            <person name="Sato S."/>
            <person name="Yoshikawa S."/>
            <person name="Kazumasa Y."/>
            <person name="Nakamura Y."/>
            <person name="Ichinomiya M."/>
            <person name="Saitoh K."/>
            <person name="Sato N."/>
            <person name="Blanc-Mathieu R."/>
            <person name="Endo H."/>
            <person name="Kuwata A."/>
            <person name="Ogata H."/>
        </authorList>
    </citation>
    <scope>NUCLEOTIDE SEQUENCE</scope>
</reference>
<evidence type="ECO:0000256" key="1">
    <source>
        <dbReference type="ARBA" id="ARBA00008777"/>
    </source>
</evidence>
<dbReference type="InterPro" id="IPR000456">
    <property type="entry name" value="Ribosomal_bL17"/>
</dbReference>
<dbReference type="AlphaFoldDB" id="A0A9W7AAN2"/>
<dbReference type="GO" id="GO:0006412">
    <property type="term" value="P:translation"/>
    <property type="evidence" value="ECO:0007669"/>
    <property type="project" value="InterPro"/>
</dbReference>